<evidence type="ECO:0000256" key="7">
    <source>
        <dbReference type="ARBA" id="ARBA00023136"/>
    </source>
</evidence>
<evidence type="ECO:0000256" key="4">
    <source>
        <dbReference type="ARBA" id="ARBA00022475"/>
    </source>
</evidence>
<evidence type="ECO:0000313" key="10">
    <source>
        <dbReference type="EMBL" id="KAH9305297.1"/>
    </source>
</evidence>
<dbReference type="PANTHER" id="PTHR33573:SF46">
    <property type="entry name" value="CASP-LIKE PROTEIN 2A1"/>
    <property type="match status" value="1"/>
</dbReference>
<feature type="domain" description="Casparian strip membrane protein" evidence="9">
    <location>
        <begin position="10"/>
        <end position="134"/>
    </location>
</feature>
<comment type="similarity">
    <text evidence="2 8">Belongs to the Casparian strip membrane proteins (CASP) family.</text>
</comment>
<dbReference type="InterPro" id="IPR006702">
    <property type="entry name" value="CASP_dom"/>
</dbReference>
<keyword evidence="5 8" id="KW-0812">Transmembrane</keyword>
<keyword evidence="6 8" id="KW-1133">Transmembrane helix</keyword>
<name>A0AA38FJT4_TAXCH</name>
<feature type="transmembrane region" description="Helical" evidence="8">
    <location>
        <begin position="15"/>
        <end position="32"/>
    </location>
</feature>
<evidence type="ECO:0000256" key="3">
    <source>
        <dbReference type="ARBA" id="ARBA00011489"/>
    </source>
</evidence>
<evidence type="ECO:0000313" key="11">
    <source>
        <dbReference type="Proteomes" id="UP000824469"/>
    </source>
</evidence>
<comment type="caution">
    <text evidence="10">The sequence shown here is derived from an EMBL/GenBank/DDBJ whole genome shotgun (WGS) entry which is preliminary data.</text>
</comment>
<evidence type="ECO:0000256" key="8">
    <source>
        <dbReference type="RuleBase" id="RU361233"/>
    </source>
</evidence>
<dbReference type="GO" id="GO:0005886">
    <property type="term" value="C:plasma membrane"/>
    <property type="evidence" value="ECO:0007669"/>
    <property type="project" value="UniProtKB-SubCell"/>
</dbReference>
<proteinExistence type="inferred from homology"/>
<evidence type="ECO:0000256" key="1">
    <source>
        <dbReference type="ARBA" id="ARBA00004651"/>
    </source>
</evidence>
<dbReference type="AlphaFoldDB" id="A0AA38FJT4"/>
<dbReference type="PANTHER" id="PTHR33573">
    <property type="entry name" value="CASP-LIKE PROTEIN 4A4"/>
    <property type="match status" value="1"/>
</dbReference>
<feature type="non-terminal residue" evidence="10">
    <location>
        <position position="134"/>
    </location>
</feature>
<comment type="subunit">
    <text evidence="3 8">Homodimer and heterodimers.</text>
</comment>
<dbReference type="Pfam" id="PF04535">
    <property type="entry name" value="CASP_dom"/>
    <property type="match status" value="1"/>
</dbReference>
<keyword evidence="7 8" id="KW-0472">Membrane</keyword>
<keyword evidence="4 8" id="KW-1003">Cell membrane</keyword>
<reference evidence="10 11" key="1">
    <citation type="journal article" date="2021" name="Nat. Plants">
        <title>The Taxus genome provides insights into paclitaxel biosynthesis.</title>
        <authorList>
            <person name="Xiong X."/>
            <person name="Gou J."/>
            <person name="Liao Q."/>
            <person name="Li Y."/>
            <person name="Zhou Q."/>
            <person name="Bi G."/>
            <person name="Li C."/>
            <person name="Du R."/>
            <person name="Wang X."/>
            <person name="Sun T."/>
            <person name="Guo L."/>
            <person name="Liang H."/>
            <person name="Lu P."/>
            <person name="Wu Y."/>
            <person name="Zhang Z."/>
            <person name="Ro D.K."/>
            <person name="Shang Y."/>
            <person name="Huang S."/>
            <person name="Yan J."/>
        </authorList>
    </citation>
    <scope>NUCLEOTIDE SEQUENCE [LARGE SCALE GENOMIC DNA]</scope>
    <source>
        <strain evidence="10">Ta-2019</strain>
    </source>
</reference>
<dbReference type="InterPro" id="IPR006459">
    <property type="entry name" value="CASP/CASPL"/>
</dbReference>
<comment type="subcellular location">
    <subcellularLocation>
        <location evidence="1 8">Cell membrane</location>
        <topology evidence="1 8">Multi-pass membrane protein</topology>
    </subcellularLocation>
</comment>
<keyword evidence="11" id="KW-1185">Reference proteome</keyword>
<dbReference type="Proteomes" id="UP000824469">
    <property type="component" value="Unassembled WGS sequence"/>
</dbReference>
<evidence type="ECO:0000256" key="6">
    <source>
        <dbReference type="ARBA" id="ARBA00022989"/>
    </source>
</evidence>
<gene>
    <name evidence="10" type="ORF">KI387_009701</name>
</gene>
<evidence type="ECO:0000256" key="5">
    <source>
        <dbReference type="ARBA" id="ARBA00022692"/>
    </source>
</evidence>
<evidence type="ECO:0000259" key="9">
    <source>
        <dbReference type="Pfam" id="PF04535"/>
    </source>
</evidence>
<feature type="transmembrane region" description="Helical" evidence="8">
    <location>
        <begin position="53"/>
        <end position="72"/>
    </location>
</feature>
<accession>A0AA38FJT4</accession>
<dbReference type="NCBIfam" id="TIGR01569">
    <property type="entry name" value="A_tha_TIGR01569"/>
    <property type="match status" value="1"/>
</dbReference>
<dbReference type="EMBL" id="JAHRHJ020000008">
    <property type="protein sequence ID" value="KAH9305297.1"/>
    <property type="molecule type" value="Genomic_DNA"/>
</dbReference>
<feature type="transmembrane region" description="Helical" evidence="8">
    <location>
        <begin position="92"/>
        <end position="111"/>
    </location>
</feature>
<organism evidence="10 11">
    <name type="scientific">Taxus chinensis</name>
    <name type="common">Chinese yew</name>
    <name type="synonym">Taxus wallichiana var. chinensis</name>
    <dbReference type="NCBI Taxonomy" id="29808"/>
    <lineage>
        <taxon>Eukaryota</taxon>
        <taxon>Viridiplantae</taxon>
        <taxon>Streptophyta</taxon>
        <taxon>Embryophyta</taxon>
        <taxon>Tracheophyta</taxon>
        <taxon>Spermatophyta</taxon>
        <taxon>Pinopsida</taxon>
        <taxon>Pinidae</taxon>
        <taxon>Conifers II</taxon>
        <taxon>Cupressales</taxon>
        <taxon>Taxaceae</taxon>
        <taxon>Taxus</taxon>
    </lineage>
</organism>
<comment type="caution">
    <text evidence="8">Lacks conserved residue(s) required for the propagation of feature annotation.</text>
</comment>
<evidence type="ECO:0000256" key="2">
    <source>
        <dbReference type="ARBA" id="ARBA00007651"/>
    </source>
</evidence>
<sequence>MARDLECEKKWVERGLRIAAVGLCVAALVAMVKSKQLNDYGTLHYNYVAAFKYLTYANGICAVYSVLSAFNSAVPQFCSLSRAWIVFSFDQAFTYLILIAGAVATEVLYLAHEGDEQITWYKMCPYYGRFCNKA</sequence>
<protein>
    <recommendedName>
        <fullName evidence="8">CASP-like protein</fullName>
    </recommendedName>
</protein>